<proteinExistence type="predicted"/>
<feature type="non-terminal residue" evidence="1">
    <location>
        <position position="1"/>
    </location>
</feature>
<protein>
    <submittedName>
        <fullName evidence="1">Uncharacterized protein</fullName>
    </submittedName>
</protein>
<organism evidence="1">
    <name type="scientific">Spongospora subterranea</name>
    <dbReference type="NCBI Taxonomy" id="70186"/>
    <lineage>
        <taxon>Eukaryota</taxon>
        <taxon>Sar</taxon>
        <taxon>Rhizaria</taxon>
        <taxon>Endomyxa</taxon>
        <taxon>Phytomyxea</taxon>
        <taxon>Plasmodiophorida</taxon>
        <taxon>Plasmodiophoridae</taxon>
        <taxon>Spongospora</taxon>
    </lineage>
</organism>
<evidence type="ECO:0000313" key="1">
    <source>
        <dbReference type="EMBL" id="CRZ11980.1"/>
    </source>
</evidence>
<feature type="non-terminal residue" evidence="1">
    <location>
        <position position="114"/>
    </location>
</feature>
<dbReference type="EMBL" id="HACM01011538">
    <property type="protein sequence ID" value="CRZ11980.1"/>
    <property type="molecule type" value="Transcribed_RNA"/>
</dbReference>
<reference evidence="1" key="1">
    <citation type="submission" date="2015-04" db="EMBL/GenBank/DDBJ databases">
        <title>The genome sequence of the plant pathogenic Rhizarian Plasmodiophora brassicae reveals insights in its biotrophic life cycle and the origin of chitin synthesis.</title>
        <authorList>
            <person name="Schwelm A."/>
            <person name="Fogelqvist J."/>
            <person name="Knaust A."/>
            <person name="Julke S."/>
            <person name="Lilja T."/>
            <person name="Dhandapani V."/>
            <person name="Bonilla-Rosso G."/>
            <person name="Karlsson M."/>
            <person name="Shevchenko A."/>
            <person name="Choi S.R."/>
            <person name="Kim H.G."/>
            <person name="Park J.Y."/>
            <person name="Lim Y.P."/>
            <person name="Ludwig-Muller J."/>
            <person name="Dixelius C."/>
        </authorList>
    </citation>
    <scope>NUCLEOTIDE SEQUENCE</scope>
    <source>
        <tissue evidence="1">Potato root galls</tissue>
    </source>
</reference>
<accession>A0A0H5RCJ6</accession>
<sequence>LVSMGSIVRILRKRFESESQFWKPSYSYSASIADTGIEYLIDSLGNSTSSTLVTSQLFETDIPAWSTASVQSERIHVGNSSAGDSRGQLGWEVNTETPDRVFGHNDHAESVFLT</sequence>
<dbReference type="AlphaFoldDB" id="A0A0H5RCJ6"/>
<name>A0A0H5RCJ6_9EUKA</name>